<evidence type="ECO:0000313" key="3">
    <source>
        <dbReference type="EMBL" id="CAC5420291.1"/>
    </source>
</evidence>
<dbReference type="EMBL" id="CACVKT020009086">
    <property type="protein sequence ID" value="CAC5420291.1"/>
    <property type="molecule type" value="Genomic_DNA"/>
</dbReference>
<protein>
    <submittedName>
        <fullName evidence="3">Uncharacterized protein</fullName>
    </submittedName>
</protein>
<evidence type="ECO:0000256" key="1">
    <source>
        <dbReference type="SAM" id="MobiDB-lite"/>
    </source>
</evidence>
<evidence type="ECO:0000313" key="4">
    <source>
        <dbReference type="Proteomes" id="UP000507470"/>
    </source>
</evidence>
<feature type="compositionally biased region" description="Low complexity" evidence="1">
    <location>
        <begin position="216"/>
        <end position="226"/>
    </location>
</feature>
<feature type="compositionally biased region" description="Pro residues" evidence="1">
    <location>
        <begin position="260"/>
        <end position="274"/>
    </location>
</feature>
<dbReference type="Proteomes" id="UP000507470">
    <property type="component" value="Unassembled WGS sequence"/>
</dbReference>
<dbReference type="AlphaFoldDB" id="A0A6J8EMJ9"/>
<keyword evidence="2" id="KW-0812">Transmembrane</keyword>
<feature type="compositionally biased region" description="Polar residues" evidence="1">
    <location>
        <begin position="238"/>
        <end position="255"/>
    </location>
</feature>
<reference evidence="3 4" key="1">
    <citation type="submission" date="2020-06" db="EMBL/GenBank/DDBJ databases">
        <authorList>
            <person name="Li R."/>
            <person name="Bekaert M."/>
        </authorList>
    </citation>
    <scope>NUCLEOTIDE SEQUENCE [LARGE SCALE GENOMIC DNA]</scope>
    <source>
        <strain evidence="4">wild</strain>
    </source>
</reference>
<dbReference type="OrthoDB" id="6121154at2759"/>
<feature type="transmembrane region" description="Helical" evidence="2">
    <location>
        <begin position="158"/>
        <end position="185"/>
    </location>
</feature>
<feature type="region of interest" description="Disordered" evidence="1">
    <location>
        <begin position="203"/>
        <end position="274"/>
    </location>
</feature>
<name>A0A6J8EMJ9_MYTCO</name>
<organism evidence="3 4">
    <name type="scientific">Mytilus coruscus</name>
    <name type="common">Sea mussel</name>
    <dbReference type="NCBI Taxonomy" id="42192"/>
    <lineage>
        <taxon>Eukaryota</taxon>
        <taxon>Metazoa</taxon>
        <taxon>Spiralia</taxon>
        <taxon>Lophotrochozoa</taxon>
        <taxon>Mollusca</taxon>
        <taxon>Bivalvia</taxon>
        <taxon>Autobranchia</taxon>
        <taxon>Pteriomorphia</taxon>
        <taxon>Mytilida</taxon>
        <taxon>Mytiloidea</taxon>
        <taxon>Mytilidae</taxon>
        <taxon>Mytilinae</taxon>
        <taxon>Mytilus</taxon>
    </lineage>
</organism>
<gene>
    <name evidence="3" type="ORF">MCOR_52525</name>
</gene>
<keyword evidence="2" id="KW-0472">Membrane</keyword>
<accession>A0A6J8EMJ9</accession>
<evidence type="ECO:0000256" key="2">
    <source>
        <dbReference type="SAM" id="Phobius"/>
    </source>
</evidence>
<sequence>MYLVCGFNPDHYNGHSLRIGAATTAAWFDYSVHFGDCFSVNDATEDHSYQLSWSGYDHFSGCKVSFHGYDSDNPFDQYKICVKATNWNIVDSGVTLKYYSGSLATYLEKTYSRSYGDPTYKWCADEDDYVDIMLTTSSSSSFQGQITLEVTAIKTYSYYNYGGTIGGAVGGVIVLVAVCVIIGIACRRRSYVRTTTYTAPTPASTIITQSGSQQMGGYSNPGYPSGPVAPPAYYPPSNAGNNAPQQGYQNSPQYSTTGQQPPPYPNTTPQPYPS</sequence>
<keyword evidence="2" id="KW-1133">Transmembrane helix</keyword>
<proteinExistence type="predicted"/>
<keyword evidence="4" id="KW-1185">Reference proteome</keyword>